<dbReference type="EMBL" id="CM001882">
    <property type="protein sequence ID" value="EOY05739.1"/>
    <property type="molecule type" value="Genomic_DNA"/>
</dbReference>
<proteinExistence type="predicted"/>
<dbReference type="Proteomes" id="UP000026915">
    <property type="component" value="Chromosome 4"/>
</dbReference>
<dbReference type="HOGENOM" id="CLU_2532011_0_0_1"/>
<dbReference type="InParanoid" id="A0A061ETY6"/>
<evidence type="ECO:0000313" key="2">
    <source>
        <dbReference type="Proteomes" id="UP000026915"/>
    </source>
</evidence>
<protein>
    <submittedName>
        <fullName evidence="1">Uncharacterized protein</fullName>
    </submittedName>
</protein>
<sequence>MASDVLLYHQAKKKKWVSLIGSCLYRICNTGQQPAMAVPRKEHPRKRIIFTLGSPEREMKGLGFFFLPVPCARRTLWCLNFSKT</sequence>
<organism evidence="1 2">
    <name type="scientific">Theobroma cacao</name>
    <name type="common">Cacao</name>
    <name type="synonym">Cocoa</name>
    <dbReference type="NCBI Taxonomy" id="3641"/>
    <lineage>
        <taxon>Eukaryota</taxon>
        <taxon>Viridiplantae</taxon>
        <taxon>Streptophyta</taxon>
        <taxon>Embryophyta</taxon>
        <taxon>Tracheophyta</taxon>
        <taxon>Spermatophyta</taxon>
        <taxon>Magnoliopsida</taxon>
        <taxon>eudicotyledons</taxon>
        <taxon>Gunneridae</taxon>
        <taxon>Pentapetalae</taxon>
        <taxon>rosids</taxon>
        <taxon>malvids</taxon>
        <taxon>Malvales</taxon>
        <taxon>Malvaceae</taxon>
        <taxon>Byttnerioideae</taxon>
        <taxon>Theobroma</taxon>
    </lineage>
</organism>
<evidence type="ECO:0000313" key="1">
    <source>
        <dbReference type="EMBL" id="EOY05739.1"/>
    </source>
</evidence>
<keyword evidence="2" id="KW-1185">Reference proteome</keyword>
<gene>
    <name evidence="1" type="ORF">TCM_020666</name>
</gene>
<name>A0A061ETY6_THECC</name>
<dbReference type="AlphaFoldDB" id="A0A061ETY6"/>
<reference evidence="1 2" key="1">
    <citation type="journal article" date="2013" name="Genome Biol.">
        <title>The genome sequence of the most widely cultivated cacao type and its use to identify candidate genes regulating pod color.</title>
        <authorList>
            <person name="Motamayor J.C."/>
            <person name="Mockaitis K."/>
            <person name="Schmutz J."/>
            <person name="Haiminen N."/>
            <person name="Iii D.L."/>
            <person name="Cornejo O."/>
            <person name="Findley S.D."/>
            <person name="Zheng P."/>
            <person name="Utro F."/>
            <person name="Royaert S."/>
            <person name="Saski C."/>
            <person name="Jenkins J."/>
            <person name="Podicheti R."/>
            <person name="Zhao M."/>
            <person name="Scheffler B.E."/>
            <person name="Stack J.C."/>
            <person name="Feltus F.A."/>
            <person name="Mustiga G.M."/>
            <person name="Amores F."/>
            <person name="Phillips W."/>
            <person name="Marelli J.P."/>
            <person name="May G.D."/>
            <person name="Shapiro H."/>
            <person name="Ma J."/>
            <person name="Bustamante C.D."/>
            <person name="Schnell R.J."/>
            <person name="Main D."/>
            <person name="Gilbert D."/>
            <person name="Parida L."/>
            <person name="Kuhn D.N."/>
        </authorList>
    </citation>
    <scope>NUCLEOTIDE SEQUENCE [LARGE SCALE GENOMIC DNA]</scope>
    <source>
        <strain evidence="2">cv. Matina 1-6</strain>
    </source>
</reference>
<dbReference type="Gramene" id="EOY05739">
    <property type="protein sequence ID" value="EOY05739"/>
    <property type="gene ID" value="TCM_020666"/>
</dbReference>
<accession>A0A061ETY6</accession>